<evidence type="ECO:0000313" key="1">
    <source>
        <dbReference type="EMBL" id="LAC37016.1"/>
    </source>
</evidence>
<organism evidence="1">
    <name type="scientific">Hypotaenidia okinawae</name>
    <dbReference type="NCBI Taxonomy" id="2861861"/>
    <lineage>
        <taxon>Eukaryota</taxon>
        <taxon>Metazoa</taxon>
        <taxon>Chordata</taxon>
        <taxon>Craniata</taxon>
        <taxon>Vertebrata</taxon>
        <taxon>Euteleostomi</taxon>
        <taxon>Archelosauria</taxon>
        <taxon>Archosauria</taxon>
        <taxon>Dinosauria</taxon>
        <taxon>Saurischia</taxon>
        <taxon>Theropoda</taxon>
        <taxon>Coelurosauria</taxon>
        <taxon>Aves</taxon>
        <taxon>Neognathae</taxon>
        <taxon>Neoaves</taxon>
        <taxon>Gruiformes</taxon>
        <taxon>Rallidae</taxon>
        <taxon>Hypotaenidia</taxon>
    </lineage>
</organism>
<reference evidence="1" key="2">
    <citation type="submission" date="2020-03" db="EMBL/GenBank/DDBJ databases">
        <authorList>
            <consortium name="Environmental Genome Science Research Promotion Project"/>
            <person name="Nakajima N."/>
            <person name="Onuma M."/>
            <person name="Endoh D."/>
        </authorList>
    </citation>
    <scope>NUCLEOTIDE SEQUENCE</scope>
</reference>
<dbReference type="AlphaFoldDB" id="A0A6G1RDN8"/>
<proteinExistence type="predicted"/>
<sequence>MMGSLLGSLLGPVLFNFINDLDNGTKYSLSKLADDRKAGVVDAPDGFAAFQRDRLEKRVGRNVMKCDKGKCKVMCHRRNDSTHQLEGSVLAKDMGVLVDTKLNTGPLCVSLQQRKLAAFWAASGRALTAGRRR</sequence>
<name>A0A6G1RDN8_9GRUI</name>
<accession>A0A6G1RDN8</accession>
<reference evidence="1" key="1">
    <citation type="submission" date="2020-03" db="EMBL/GenBank/DDBJ databases">
        <title>Okinawa Rail whole genome shotgun sequence.</title>
        <authorList>
            <person name="Nakajima N."/>
            <person name="Onuma M."/>
            <person name="Endoh D."/>
        </authorList>
    </citation>
    <scope>NUCLEOTIDE SEQUENCE</scope>
</reference>
<dbReference type="EMBL" id="ICPP01004372">
    <property type="protein sequence ID" value="LAC37016.1"/>
    <property type="molecule type" value="Transcribed_RNA"/>
</dbReference>
<protein>
    <submittedName>
        <fullName evidence="1">GRAM domain containing 2A</fullName>
    </submittedName>
</protein>